<dbReference type="OrthoDB" id="9892076at2"/>
<name>A0A2Z5MZB7_BURPY</name>
<gene>
    <name evidence="1" type="ORF">CUJ89_19220</name>
</gene>
<proteinExistence type="predicted"/>
<evidence type="ECO:0000313" key="1">
    <source>
        <dbReference type="EMBL" id="AXF22651.1"/>
    </source>
</evidence>
<organism evidence="1 2">
    <name type="scientific">Burkholderia pyrrocinia</name>
    <name type="common">Pseudomonas pyrrocinia</name>
    <dbReference type="NCBI Taxonomy" id="60550"/>
    <lineage>
        <taxon>Bacteria</taxon>
        <taxon>Pseudomonadati</taxon>
        <taxon>Pseudomonadota</taxon>
        <taxon>Betaproteobacteria</taxon>
        <taxon>Burkholderiales</taxon>
        <taxon>Burkholderiaceae</taxon>
        <taxon>Burkholderia</taxon>
        <taxon>Burkholderia cepacia complex</taxon>
    </lineage>
</organism>
<protein>
    <submittedName>
        <fullName evidence="1">Uncharacterized protein</fullName>
    </submittedName>
</protein>
<dbReference type="EMBL" id="CP024903">
    <property type="protein sequence ID" value="AXF22651.1"/>
    <property type="molecule type" value="Genomic_DNA"/>
</dbReference>
<sequence>MGKGRARICCNLAIADRRAQRDNRHEARCAAADVSTIDGSWFTPPTCAPRTLSVGLLHTRACSR</sequence>
<accession>A0A2Z5MZB7</accession>
<dbReference type="Proteomes" id="UP000253104">
    <property type="component" value="Chromosome mHSR5_B"/>
</dbReference>
<evidence type="ECO:0000313" key="2">
    <source>
        <dbReference type="Proteomes" id="UP000253104"/>
    </source>
</evidence>
<dbReference type="AlphaFoldDB" id="A0A2Z5MZB7"/>
<reference evidence="1 2" key="1">
    <citation type="journal article" date="2018" name="ISME J.">
        <title>Involvement of Burkholderiaceae and sulfurous volatiles in disease-suppressive soils.</title>
        <authorList>
            <person name="Carrion V.J."/>
            <person name="Cordovez V."/>
            <person name="Tyc O."/>
            <person name="Etalo D.W."/>
            <person name="de Bruijn I."/>
            <person name="de Jager V.C."/>
            <person name="Medema M.H."/>
            <person name="Eberl L."/>
            <person name="Raaijmakers J.M."/>
        </authorList>
    </citation>
    <scope>NUCLEOTIDE SEQUENCE [LARGE SCALE GENOMIC DNA]</scope>
    <source>
        <strain evidence="2">mHSR5</strain>
    </source>
</reference>